<protein>
    <submittedName>
        <fullName evidence="1">Uncharacterized protein</fullName>
    </submittedName>
</protein>
<evidence type="ECO:0000313" key="1">
    <source>
        <dbReference type="EMBL" id="MRI82681.1"/>
    </source>
</evidence>
<comment type="caution">
    <text evidence="1">The sequence shown here is derived from an EMBL/GenBank/DDBJ whole genome shotgun (WGS) entry which is preliminary data.</text>
</comment>
<reference evidence="1 2" key="1">
    <citation type="submission" date="2019-11" db="EMBL/GenBank/DDBJ databases">
        <title>Characterisation of Fundicoccus ignavus gen. nov. sp. nov., a novel genus of the family Aerococcaceae isolated from bulk tank milk.</title>
        <authorList>
            <person name="Siebert A."/>
            <person name="Huptas C."/>
            <person name="Wenning M."/>
            <person name="Scherer S."/>
            <person name="Doll E.V."/>
        </authorList>
    </citation>
    <scope>NUCLEOTIDE SEQUENCE [LARGE SCALE GENOMIC DNA]</scope>
    <source>
        <strain evidence="1 2">DSM 109653</strain>
    </source>
</reference>
<dbReference type="EMBL" id="WJQR01000016">
    <property type="protein sequence ID" value="MRI82681.1"/>
    <property type="molecule type" value="Genomic_DNA"/>
</dbReference>
<evidence type="ECO:0000313" key="2">
    <source>
        <dbReference type="Proteomes" id="UP000469870"/>
    </source>
</evidence>
<name>A0A844C5C0_9LACT</name>
<accession>A0A844C5C0</accession>
<dbReference type="AlphaFoldDB" id="A0A844C5C0"/>
<organism evidence="1 2">
    <name type="scientific">Fundicoccus ignavus</name>
    <dbReference type="NCBI Taxonomy" id="2664442"/>
    <lineage>
        <taxon>Bacteria</taxon>
        <taxon>Bacillati</taxon>
        <taxon>Bacillota</taxon>
        <taxon>Bacilli</taxon>
        <taxon>Lactobacillales</taxon>
        <taxon>Aerococcaceae</taxon>
        <taxon>Fundicoccus</taxon>
    </lineage>
</organism>
<dbReference type="Proteomes" id="UP000469870">
    <property type="component" value="Unassembled WGS sequence"/>
</dbReference>
<proteinExistence type="predicted"/>
<sequence>MEMNVTEQFISEVVQQLMPYLLQENLDANTQDEPTYDEMKSFWESKGATVIDLDQMILDDKC</sequence>
<gene>
    <name evidence="1" type="ORF">GIY11_11730</name>
</gene>
<dbReference type="RefSeq" id="WP_153862738.1">
    <property type="nucleotide sequence ID" value="NZ_WJQR01000016.1"/>
</dbReference>